<evidence type="ECO:0000313" key="3">
    <source>
        <dbReference type="Proteomes" id="UP001066276"/>
    </source>
</evidence>
<organism evidence="2 3">
    <name type="scientific">Pleurodeles waltl</name>
    <name type="common">Iberian ribbed newt</name>
    <dbReference type="NCBI Taxonomy" id="8319"/>
    <lineage>
        <taxon>Eukaryota</taxon>
        <taxon>Metazoa</taxon>
        <taxon>Chordata</taxon>
        <taxon>Craniata</taxon>
        <taxon>Vertebrata</taxon>
        <taxon>Euteleostomi</taxon>
        <taxon>Amphibia</taxon>
        <taxon>Batrachia</taxon>
        <taxon>Caudata</taxon>
        <taxon>Salamandroidea</taxon>
        <taxon>Salamandridae</taxon>
        <taxon>Pleurodelinae</taxon>
        <taxon>Pleurodeles</taxon>
    </lineage>
</organism>
<sequence length="225" mass="24783">MVASIRSNQGSLCIPRQTPSAILTVPMAQRHHLRYATRSNPLPPDGRRGKGMVLSGSIPAAPSQRDTQGTTMMVGPSDPAAIPSFGCSAILLPQPRDHRPQPRDHRPQPRDHRPQPRDHRPPGLQRPQQQRPRGGVPSGSSRAVALLPTPCRSLITPNFWPSSGLRQLLWRRGVFAALTNPTGSNLAVHQGEVGRERGRTCRGSVSRHWPQDSPPVRFRWQAPCL</sequence>
<feature type="region of interest" description="Disordered" evidence="1">
    <location>
        <begin position="37"/>
        <end position="71"/>
    </location>
</feature>
<gene>
    <name evidence="2" type="ORF">NDU88_006389</name>
</gene>
<evidence type="ECO:0000256" key="1">
    <source>
        <dbReference type="SAM" id="MobiDB-lite"/>
    </source>
</evidence>
<proteinExistence type="predicted"/>
<dbReference type="AlphaFoldDB" id="A0AAV7MZ29"/>
<comment type="caution">
    <text evidence="2">The sequence shown here is derived from an EMBL/GenBank/DDBJ whole genome shotgun (WGS) entry which is preliminary data.</text>
</comment>
<protein>
    <submittedName>
        <fullName evidence="2">Uncharacterized protein</fullName>
    </submittedName>
</protein>
<dbReference type="Proteomes" id="UP001066276">
    <property type="component" value="Chromosome 9"/>
</dbReference>
<evidence type="ECO:0000313" key="2">
    <source>
        <dbReference type="EMBL" id="KAJ1109020.1"/>
    </source>
</evidence>
<dbReference type="EMBL" id="JANPWB010000013">
    <property type="protein sequence ID" value="KAJ1109020.1"/>
    <property type="molecule type" value="Genomic_DNA"/>
</dbReference>
<feature type="compositionally biased region" description="Low complexity" evidence="1">
    <location>
        <begin position="122"/>
        <end position="135"/>
    </location>
</feature>
<feature type="compositionally biased region" description="Basic and acidic residues" evidence="1">
    <location>
        <begin position="95"/>
        <end position="121"/>
    </location>
</feature>
<feature type="region of interest" description="Disordered" evidence="1">
    <location>
        <begin position="91"/>
        <end position="143"/>
    </location>
</feature>
<keyword evidence="3" id="KW-1185">Reference proteome</keyword>
<reference evidence="2" key="1">
    <citation type="journal article" date="2022" name="bioRxiv">
        <title>Sequencing and chromosome-scale assembly of the giantPleurodeles waltlgenome.</title>
        <authorList>
            <person name="Brown T."/>
            <person name="Elewa A."/>
            <person name="Iarovenko S."/>
            <person name="Subramanian E."/>
            <person name="Araus A.J."/>
            <person name="Petzold A."/>
            <person name="Susuki M."/>
            <person name="Suzuki K.-i.T."/>
            <person name="Hayashi T."/>
            <person name="Toyoda A."/>
            <person name="Oliveira C."/>
            <person name="Osipova E."/>
            <person name="Leigh N.D."/>
            <person name="Simon A."/>
            <person name="Yun M.H."/>
        </authorList>
    </citation>
    <scope>NUCLEOTIDE SEQUENCE</scope>
    <source>
        <strain evidence="2">20211129_DDA</strain>
        <tissue evidence="2">Liver</tissue>
    </source>
</reference>
<name>A0AAV7MZ29_PLEWA</name>
<accession>A0AAV7MZ29</accession>